<evidence type="ECO:0000313" key="4">
    <source>
        <dbReference type="Proteomes" id="UP001430614"/>
    </source>
</evidence>
<dbReference type="EMBL" id="JAJITC010000027">
    <property type="protein sequence ID" value="MCC8405822.1"/>
    <property type="molecule type" value="Genomic_DNA"/>
</dbReference>
<evidence type="ECO:0000256" key="2">
    <source>
        <dbReference type="SAM" id="SignalP"/>
    </source>
</evidence>
<organism evidence="3 4">
    <name type="scientific">Paraburkholderia translucens</name>
    <dbReference type="NCBI Taxonomy" id="2886945"/>
    <lineage>
        <taxon>Bacteria</taxon>
        <taxon>Pseudomonadati</taxon>
        <taxon>Pseudomonadota</taxon>
        <taxon>Betaproteobacteria</taxon>
        <taxon>Burkholderiales</taxon>
        <taxon>Burkholderiaceae</taxon>
        <taxon>Paraburkholderia</taxon>
    </lineage>
</organism>
<feature type="compositionally biased region" description="Polar residues" evidence="1">
    <location>
        <begin position="70"/>
        <end position="79"/>
    </location>
</feature>
<dbReference type="Gene3D" id="2.130.10.10">
    <property type="entry name" value="YVTN repeat-like/Quinoprotein amine dehydrogenase"/>
    <property type="match status" value="1"/>
</dbReference>
<feature type="region of interest" description="Disordered" evidence="1">
    <location>
        <begin position="34"/>
        <end position="79"/>
    </location>
</feature>
<dbReference type="InterPro" id="IPR015943">
    <property type="entry name" value="WD40/YVTN_repeat-like_dom_sf"/>
</dbReference>
<dbReference type="InterPro" id="IPR013783">
    <property type="entry name" value="Ig-like_fold"/>
</dbReference>
<dbReference type="SUPFAM" id="SSF48726">
    <property type="entry name" value="Immunoglobulin"/>
    <property type="match status" value="1"/>
</dbReference>
<proteinExistence type="predicted"/>
<name>A0ABS8KN63_9BURK</name>
<dbReference type="PANTHER" id="PTHR13833:SF71">
    <property type="entry name" value="NHL DOMAIN-CONTAINING PROTEIN"/>
    <property type="match status" value="1"/>
</dbReference>
<evidence type="ECO:0008006" key="5">
    <source>
        <dbReference type="Google" id="ProtNLM"/>
    </source>
</evidence>
<keyword evidence="2" id="KW-0732">Signal</keyword>
<feature type="signal peptide" evidence="2">
    <location>
        <begin position="1"/>
        <end position="28"/>
    </location>
</feature>
<dbReference type="PANTHER" id="PTHR13833">
    <property type="match status" value="1"/>
</dbReference>
<dbReference type="Gene3D" id="2.120.10.30">
    <property type="entry name" value="TolB, C-terminal domain"/>
    <property type="match status" value="2"/>
</dbReference>
<feature type="compositionally biased region" description="Low complexity" evidence="1">
    <location>
        <begin position="43"/>
        <end position="65"/>
    </location>
</feature>
<feature type="chain" id="PRO_5045719681" description="Ig-like domain-containing protein" evidence="2">
    <location>
        <begin position="29"/>
        <end position="492"/>
    </location>
</feature>
<evidence type="ECO:0000256" key="1">
    <source>
        <dbReference type="SAM" id="MobiDB-lite"/>
    </source>
</evidence>
<dbReference type="PROSITE" id="PS51257">
    <property type="entry name" value="PROKAR_LIPOPROTEIN"/>
    <property type="match status" value="1"/>
</dbReference>
<keyword evidence="4" id="KW-1185">Reference proteome</keyword>
<dbReference type="RefSeq" id="WP_230564576.1">
    <property type="nucleotide sequence ID" value="NZ_JAJITC010000027.1"/>
</dbReference>
<comment type="caution">
    <text evidence="3">The sequence shown here is derived from an EMBL/GenBank/DDBJ whole genome shotgun (WGS) entry which is preliminary data.</text>
</comment>
<dbReference type="InterPro" id="IPR036179">
    <property type="entry name" value="Ig-like_dom_sf"/>
</dbReference>
<accession>A0ABS8KN63</accession>
<evidence type="ECO:0000313" key="3">
    <source>
        <dbReference type="EMBL" id="MCC8405822.1"/>
    </source>
</evidence>
<dbReference type="Gene3D" id="2.60.40.10">
    <property type="entry name" value="Immunoglobulins"/>
    <property type="match status" value="1"/>
</dbReference>
<dbReference type="InterPro" id="IPR011042">
    <property type="entry name" value="6-blade_b-propeller_TolB-like"/>
</dbReference>
<gene>
    <name evidence="3" type="ORF">LJ655_28875</name>
</gene>
<protein>
    <recommendedName>
        <fullName evidence="5">Ig-like domain-containing protein</fullName>
    </recommendedName>
</protein>
<reference evidence="3 4" key="1">
    <citation type="submission" date="2021-11" db="EMBL/GenBank/DDBJ databases">
        <authorList>
            <person name="Oh E.-T."/>
            <person name="Kim S.-B."/>
        </authorList>
    </citation>
    <scope>NUCLEOTIDE SEQUENCE [LARGE SCALE GENOMIC DNA]</scope>
    <source>
        <strain evidence="3 4">MMS20-SJTN17</strain>
    </source>
</reference>
<dbReference type="Proteomes" id="UP001430614">
    <property type="component" value="Unassembled WGS sequence"/>
</dbReference>
<sequence>MKVRRVKAPSTIKRATSLAVMSFSILVAACGGGGNDSGPSAPATNQTGSQGTTGTSGGTSTNAQAPVIGTQPSNSTTAVDSSASFSVTASGAGPLSYQWRRNGVAIDGATSASYTTPALAVADGDSKYDVVVSGPGGSVTSSQASVSVSLHSGMNRLIGQQKTAGASDGDSASALFNAPAGTVTDINGNIFVADAGNFTIRKIDPTYAVTTLAGKPGVSGFQDGTGQGALFGGTGEWIDGHLLSLGNVPVASADRTVRAPQKLSVDTDQNILLADAAHNVLRKVTQAGVVTTFAGTPNTPGTGDGPTSTALLNLPLDVAADGAATTYFVDVVLPPPTLENYSIRKVTSSAQGRTVSRAWTSMVDEPILDISVHNGTLYFISGASVSPKSTNGLYKLNSDGTATMIAGDTGSPVPTLPGAPSFLAAGNDGMLYVVESPLTKIYRVNPNGTVTLLFDYSATGLSGVLRGMSVTADDKNLLLTIDNALFLLPLTN</sequence>
<dbReference type="SUPFAM" id="SSF63829">
    <property type="entry name" value="Calcium-dependent phosphotriesterase"/>
    <property type="match status" value="1"/>
</dbReference>